<accession>A0A2U8VZ62</accession>
<keyword evidence="1" id="KW-0812">Transmembrane</keyword>
<sequence length="214" mass="22458">MPAHRTTARAPRLAAALIALTAAAGLAAGYAAVLDRTGSHAAAVARMLNYFTNTTGLVVAILFGAIALRPGSWLRPWPVAGTALACLLVGIVQRLLLAGLRVPQGADRVADILLHLAVPALVPLFWLTFVPKGSLRYRDALLWALYPLAFLAVTLVRGATTDWYPYPFVNVARFGWAAVMANVGGIAAGFLATGAALVALDRRLGAAARSDPRP</sequence>
<evidence type="ECO:0000313" key="3">
    <source>
        <dbReference type="Proteomes" id="UP000246058"/>
    </source>
</evidence>
<feature type="transmembrane region" description="Helical" evidence="1">
    <location>
        <begin position="80"/>
        <end position="100"/>
    </location>
</feature>
<keyword evidence="3" id="KW-1185">Reference proteome</keyword>
<reference evidence="2 3" key="1">
    <citation type="submission" date="2018-05" db="EMBL/GenBank/DDBJ databases">
        <title>Complete Genome Sequence of Methylobacterium sp. 17Sr1-43.</title>
        <authorList>
            <person name="Srinivasan S."/>
        </authorList>
    </citation>
    <scope>NUCLEOTIDE SEQUENCE [LARGE SCALE GENOMIC DNA]</scope>
    <source>
        <strain evidence="2 3">17Sr1-43</strain>
    </source>
</reference>
<evidence type="ECO:0008006" key="4">
    <source>
        <dbReference type="Google" id="ProtNLM"/>
    </source>
</evidence>
<keyword evidence="1" id="KW-0472">Membrane</keyword>
<feature type="transmembrane region" description="Helical" evidence="1">
    <location>
        <begin position="179"/>
        <end position="200"/>
    </location>
</feature>
<evidence type="ECO:0000313" key="2">
    <source>
        <dbReference type="EMBL" id="AWN39093.1"/>
    </source>
</evidence>
<dbReference type="OrthoDB" id="9809977at2"/>
<proteinExistence type="predicted"/>
<protein>
    <recommendedName>
        <fullName evidence="4">Integral membrane protein</fullName>
    </recommendedName>
</protein>
<organism evidence="2 3">
    <name type="scientific">Methylobacterium radiodurans</name>
    <dbReference type="NCBI Taxonomy" id="2202828"/>
    <lineage>
        <taxon>Bacteria</taxon>
        <taxon>Pseudomonadati</taxon>
        <taxon>Pseudomonadota</taxon>
        <taxon>Alphaproteobacteria</taxon>
        <taxon>Hyphomicrobiales</taxon>
        <taxon>Methylobacteriaceae</taxon>
        <taxon>Methylobacterium</taxon>
    </lineage>
</organism>
<dbReference type="KEGG" id="meti:DK427_17795"/>
<dbReference type="InterPro" id="IPR049713">
    <property type="entry name" value="Pr6Pr-like"/>
</dbReference>
<dbReference type="EMBL" id="CP029551">
    <property type="protein sequence ID" value="AWN39093.1"/>
    <property type="molecule type" value="Genomic_DNA"/>
</dbReference>
<gene>
    <name evidence="2" type="ORF">DK427_17795</name>
</gene>
<keyword evidence="1" id="KW-1133">Transmembrane helix</keyword>
<dbReference type="Proteomes" id="UP000246058">
    <property type="component" value="Chromosome"/>
</dbReference>
<dbReference type="NCBIfam" id="NF038065">
    <property type="entry name" value="Pr6Pr"/>
    <property type="match status" value="1"/>
</dbReference>
<evidence type="ECO:0000256" key="1">
    <source>
        <dbReference type="SAM" id="Phobius"/>
    </source>
</evidence>
<name>A0A2U8VZ62_9HYPH</name>
<feature type="transmembrane region" description="Helical" evidence="1">
    <location>
        <begin position="141"/>
        <end position="159"/>
    </location>
</feature>
<feature type="transmembrane region" description="Helical" evidence="1">
    <location>
        <begin position="112"/>
        <end position="129"/>
    </location>
</feature>
<dbReference type="AlphaFoldDB" id="A0A2U8VZ62"/>
<feature type="transmembrane region" description="Helical" evidence="1">
    <location>
        <begin position="47"/>
        <end position="68"/>
    </location>
</feature>